<proteinExistence type="predicted"/>
<gene>
    <name evidence="1" type="ORF">T11_10530</name>
</gene>
<accession>A0A0V1G994</accession>
<comment type="caution">
    <text evidence="1">The sequence shown here is derived from an EMBL/GenBank/DDBJ whole genome shotgun (WGS) entry which is preliminary data.</text>
</comment>
<organism evidence="1 2">
    <name type="scientific">Trichinella zimbabwensis</name>
    <dbReference type="NCBI Taxonomy" id="268475"/>
    <lineage>
        <taxon>Eukaryota</taxon>
        <taxon>Metazoa</taxon>
        <taxon>Ecdysozoa</taxon>
        <taxon>Nematoda</taxon>
        <taxon>Enoplea</taxon>
        <taxon>Dorylaimia</taxon>
        <taxon>Trichinellida</taxon>
        <taxon>Trichinellidae</taxon>
        <taxon>Trichinella</taxon>
    </lineage>
</organism>
<sequence>MKFYSEKVGGVRWGNRVYPAHSVEQYDRESEIFCLLKF</sequence>
<name>A0A0V1G994_9BILA</name>
<dbReference type="AlphaFoldDB" id="A0A0V1G994"/>
<reference evidence="1 2" key="1">
    <citation type="submission" date="2015-01" db="EMBL/GenBank/DDBJ databases">
        <title>Evolution of Trichinella species and genotypes.</title>
        <authorList>
            <person name="Korhonen P.K."/>
            <person name="Edoardo P."/>
            <person name="Giuseppe L.R."/>
            <person name="Gasser R.B."/>
        </authorList>
    </citation>
    <scope>NUCLEOTIDE SEQUENCE [LARGE SCALE GENOMIC DNA]</scope>
    <source>
        <strain evidence="1">ISS1029</strain>
    </source>
</reference>
<dbReference type="Proteomes" id="UP000055024">
    <property type="component" value="Unassembled WGS sequence"/>
</dbReference>
<keyword evidence="2" id="KW-1185">Reference proteome</keyword>
<evidence type="ECO:0000313" key="2">
    <source>
        <dbReference type="Proteomes" id="UP000055024"/>
    </source>
</evidence>
<evidence type="ECO:0000313" key="1">
    <source>
        <dbReference type="EMBL" id="KRY94801.1"/>
    </source>
</evidence>
<protein>
    <submittedName>
        <fullName evidence="1">Uncharacterized protein</fullName>
    </submittedName>
</protein>
<dbReference type="EMBL" id="JYDP01004546">
    <property type="protein sequence ID" value="KRY94801.1"/>
    <property type="molecule type" value="Genomic_DNA"/>
</dbReference>